<sequence>MKGLTQQKGALIIIVALSVMSFYPTVKYRKGNTTGLLVSKYLSNSSRSCRCTSDSCESITCNNIGTDRSCWAGPKKTDLLKYKRLSTLDRCPDTKYIVSSLNFQGSSKTNKICNQTKSLFCLSQEDMYGFWPITNCSQFHPPKLSQENQRLYKIYPPITKKTEVTVFANNYVKDRIKILLLAYYRSGSTFTSELFKNHPDVFYM</sequence>
<reference evidence="1" key="1">
    <citation type="submission" date="2020-06" db="EMBL/GenBank/DDBJ databases">
        <title>Draft genome of Bugula neritina, a colonial animal packing powerful symbionts and potential medicines.</title>
        <authorList>
            <person name="Rayko M."/>
        </authorList>
    </citation>
    <scope>NUCLEOTIDE SEQUENCE [LARGE SCALE GENOMIC DNA]</scope>
    <source>
        <strain evidence="1">Kwan_BN1</strain>
    </source>
</reference>
<dbReference type="Proteomes" id="UP000593567">
    <property type="component" value="Unassembled WGS sequence"/>
</dbReference>
<dbReference type="EMBL" id="VXIV02002740">
    <property type="protein sequence ID" value="KAF6023249.1"/>
    <property type="molecule type" value="Genomic_DNA"/>
</dbReference>
<dbReference type="AlphaFoldDB" id="A0A7J7JAI6"/>
<proteinExistence type="predicted"/>
<evidence type="ECO:0000313" key="2">
    <source>
        <dbReference type="Proteomes" id="UP000593567"/>
    </source>
</evidence>
<evidence type="ECO:0000313" key="1">
    <source>
        <dbReference type="EMBL" id="KAF6023249.1"/>
    </source>
</evidence>
<keyword evidence="2" id="KW-1185">Reference proteome</keyword>
<organism evidence="1 2">
    <name type="scientific">Bugula neritina</name>
    <name type="common">Brown bryozoan</name>
    <name type="synonym">Sertularia neritina</name>
    <dbReference type="NCBI Taxonomy" id="10212"/>
    <lineage>
        <taxon>Eukaryota</taxon>
        <taxon>Metazoa</taxon>
        <taxon>Spiralia</taxon>
        <taxon>Lophotrochozoa</taxon>
        <taxon>Bryozoa</taxon>
        <taxon>Gymnolaemata</taxon>
        <taxon>Cheilostomatida</taxon>
        <taxon>Flustrina</taxon>
        <taxon>Buguloidea</taxon>
        <taxon>Bugulidae</taxon>
        <taxon>Bugula</taxon>
    </lineage>
</organism>
<protein>
    <submittedName>
        <fullName evidence="1">Uncharacterized protein</fullName>
    </submittedName>
</protein>
<accession>A0A7J7JAI6</accession>
<gene>
    <name evidence="1" type="ORF">EB796_018436</name>
</gene>
<comment type="caution">
    <text evidence="1">The sequence shown here is derived from an EMBL/GenBank/DDBJ whole genome shotgun (WGS) entry which is preliminary data.</text>
</comment>
<name>A0A7J7JAI6_BUGNE</name>